<dbReference type="RefSeq" id="WP_005718441.1">
    <property type="nucleotide sequence ID" value="NZ_CP026503.1"/>
</dbReference>
<comment type="caution">
    <text evidence="2">The sequence shown here is derived from an EMBL/GenBank/DDBJ whole genome shotgun (WGS) entry which is preliminary data.</text>
</comment>
<evidence type="ECO:0000313" key="2">
    <source>
        <dbReference type="EMBL" id="MES5150546.1"/>
    </source>
</evidence>
<dbReference type="EMBL" id="JBETVU010000012">
    <property type="protein sequence ID" value="MES5150546.1"/>
    <property type="molecule type" value="Genomic_DNA"/>
</dbReference>
<protein>
    <recommendedName>
        <fullName evidence="4">Surface layer protein A domain-containing protein</fullName>
    </recommendedName>
</protein>
<keyword evidence="3" id="KW-1185">Reference proteome</keyword>
<keyword evidence="1" id="KW-0732">Signal</keyword>
<name>A0ABV2BBC5_9LACO</name>
<sequence length="134" mass="14672">MLESKKAIKIISSLVIGLSLGCVLTPIAQATSFTAPKLGTATQAPTNPAIKKGDKIFVVIKDTKNQKVAVYNKNAEKTSKKVAMGSTYTAKDVKKVNKKKIVRINKSQWLNTINKDEDVQMNVFAFFGIMKTPL</sequence>
<gene>
    <name evidence="2" type="ORF">ABVC42_11705</name>
</gene>
<evidence type="ECO:0000256" key="1">
    <source>
        <dbReference type="SAM" id="SignalP"/>
    </source>
</evidence>
<accession>A0ABV2BBC5</accession>
<reference evidence="2" key="1">
    <citation type="submission" date="2024-06" db="EMBL/GenBank/DDBJ databases">
        <title>Vaginal Lactobacillus fatty acid response mechanisms reveal a metabolite-targeted strategy for bacterial vaginosis treatment.</title>
        <authorList>
            <person name="Zhu M."/>
            <person name="Blainey P.C."/>
            <person name="Bloom S.M."/>
            <person name="Kwon D.S."/>
        </authorList>
    </citation>
    <scope>NUCLEOTIDE SEQUENCE</scope>
    <source>
        <strain evidence="2">194_F1_1</strain>
    </source>
</reference>
<feature type="chain" id="PRO_5046514289" description="Surface layer protein A domain-containing protein" evidence="1">
    <location>
        <begin position="31"/>
        <end position="134"/>
    </location>
</feature>
<dbReference type="Proteomes" id="UP001434419">
    <property type="component" value="Unassembled WGS sequence"/>
</dbReference>
<feature type="signal peptide" evidence="1">
    <location>
        <begin position="1"/>
        <end position="30"/>
    </location>
</feature>
<proteinExistence type="predicted"/>
<dbReference type="PROSITE" id="PS51257">
    <property type="entry name" value="PROKAR_LIPOPROTEIN"/>
    <property type="match status" value="1"/>
</dbReference>
<evidence type="ECO:0008006" key="4">
    <source>
        <dbReference type="Google" id="ProtNLM"/>
    </source>
</evidence>
<evidence type="ECO:0000313" key="3">
    <source>
        <dbReference type="Proteomes" id="UP001434419"/>
    </source>
</evidence>
<organism evidence="2 3">
    <name type="scientific">Lactobacillus crispatus</name>
    <dbReference type="NCBI Taxonomy" id="47770"/>
    <lineage>
        <taxon>Bacteria</taxon>
        <taxon>Bacillati</taxon>
        <taxon>Bacillota</taxon>
        <taxon>Bacilli</taxon>
        <taxon>Lactobacillales</taxon>
        <taxon>Lactobacillaceae</taxon>
        <taxon>Lactobacillus</taxon>
    </lineage>
</organism>